<dbReference type="RefSeq" id="WP_229571919.1">
    <property type="nucleotide sequence ID" value="NZ_AP025226.1"/>
</dbReference>
<evidence type="ECO:0000313" key="3">
    <source>
        <dbReference type="Proteomes" id="UP001319921"/>
    </source>
</evidence>
<accession>A0AAQ4CQ85</accession>
<dbReference type="CDD" id="cd00198">
    <property type="entry name" value="vWFA"/>
    <property type="match status" value="1"/>
</dbReference>
<feature type="domain" description="VWFA" evidence="1">
    <location>
        <begin position="39"/>
        <end position="205"/>
    </location>
</feature>
<organism evidence="2 3">
    <name type="scientific">Saccharolobus caldissimus</name>
    <dbReference type="NCBI Taxonomy" id="1702097"/>
    <lineage>
        <taxon>Archaea</taxon>
        <taxon>Thermoproteota</taxon>
        <taxon>Thermoprotei</taxon>
        <taxon>Sulfolobales</taxon>
        <taxon>Sulfolobaceae</taxon>
        <taxon>Saccharolobus</taxon>
    </lineage>
</organism>
<evidence type="ECO:0000259" key="1">
    <source>
        <dbReference type="PROSITE" id="PS50234"/>
    </source>
</evidence>
<name>A0AAQ4CQ85_9CREN</name>
<dbReference type="EMBL" id="AP025226">
    <property type="protein sequence ID" value="BDB97966.1"/>
    <property type="molecule type" value="Genomic_DNA"/>
</dbReference>
<dbReference type="SMART" id="SM00327">
    <property type="entry name" value="VWA"/>
    <property type="match status" value="1"/>
</dbReference>
<keyword evidence="3" id="KW-1185">Reference proteome</keyword>
<dbReference type="AlphaFoldDB" id="A0AAQ4CQ85"/>
<dbReference type="PANTHER" id="PTHR45737">
    <property type="entry name" value="VON WILLEBRAND FACTOR A DOMAIN-CONTAINING PROTEIN 5A"/>
    <property type="match status" value="1"/>
</dbReference>
<dbReference type="GeneID" id="68865728"/>
<dbReference type="SUPFAM" id="SSF53300">
    <property type="entry name" value="vWA-like"/>
    <property type="match status" value="1"/>
</dbReference>
<sequence>MTLSLRVDVSHKYSYNSDVRYIFKILLVPEKLGSATGFHYIIALDISGSMAGYKIDLAKQGAIELFKRIPKGNKVSFITFSSSVNVIKEFVDPMDLSGEIEKISAGGQTALFTAILTANNIAKKYQMPTYLLLLTDGNPTDETNLENYLKIQYYDKMQIYSFGIGDDYNEQLLQKISDKTGGVMYHISDVSEIPQKLPQKAVTQIAAKNITVDIVSEGSIKLLNYSSIPVKINGIENVVKIFGESILPANYEGNFLTVRVTYEDPVTNKQEALMQVIQVKKAPDQSTFMSSINSDLINEYRYYELLEKYAKQVQAEQLVEATKTLNQMQQIAEQTRRIDFIETTRRLSQSLETTKRIGTIEQTKRLSKEVTSEVTRKLREG</sequence>
<dbReference type="Gene3D" id="3.40.50.410">
    <property type="entry name" value="von Willebrand factor, type A domain"/>
    <property type="match status" value="1"/>
</dbReference>
<evidence type="ECO:0000313" key="2">
    <source>
        <dbReference type="EMBL" id="BDB97966.1"/>
    </source>
</evidence>
<proteinExistence type="predicted"/>
<protein>
    <recommendedName>
        <fullName evidence="1">VWFA domain-containing protein</fullName>
    </recommendedName>
</protein>
<dbReference type="Pfam" id="PF00092">
    <property type="entry name" value="VWA"/>
    <property type="match status" value="1"/>
</dbReference>
<dbReference type="InterPro" id="IPR002035">
    <property type="entry name" value="VWF_A"/>
</dbReference>
<dbReference type="Pfam" id="PF18677">
    <property type="entry name" value="ArnB_C"/>
    <property type="match status" value="1"/>
</dbReference>
<dbReference type="KEGG" id="scas:SACC_09830"/>
<reference evidence="2 3" key="1">
    <citation type="journal article" date="2022" name="Microbiol. Resour. Announc.">
        <title>Complete Genome Sequence of the Hyperthermophilic and Acidophilic Archaeon Saccharolobus caldissimus Strain HS-3T.</title>
        <authorList>
            <person name="Sakai H.D."/>
            <person name="Kurosawa N."/>
        </authorList>
    </citation>
    <scope>NUCLEOTIDE SEQUENCE [LARGE SCALE GENOMIC DNA]</scope>
    <source>
        <strain evidence="2 3">JCM32116</strain>
    </source>
</reference>
<dbReference type="PROSITE" id="PS50234">
    <property type="entry name" value="VWFA"/>
    <property type="match status" value="1"/>
</dbReference>
<dbReference type="InterPro" id="IPR040929">
    <property type="entry name" value="ArnB_C"/>
</dbReference>
<gene>
    <name evidence="2" type="ORF">SACC_09830</name>
</gene>
<dbReference type="PANTHER" id="PTHR45737:SF6">
    <property type="entry name" value="VON WILLEBRAND FACTOR A DOMAIN-CONTAINING PROTEIN 5A"/>
    <property type="match status" value="1"/>
</dbReference>
<dbReference type="InterPro" id="IPR036465">
    <property type="entry name" value="vWFA_dom_sf"/>
</dbReference>
<dbReference type="Proteomes" id="UP001319921">
    <property type="component" value="Chromosome"/>
</dbReference>